<dbReference type="InterPro" id="IPR005704">
    <property type="entry name" value="Ribosomal_uS3_bac-typ"/>
</dbReference>
<evidence type="ECO:0000256" key="1">
    <source>
        <dbReference type="ARBA" id="ARBA00010761"/>
    </source>
</evidence>
<accession>A0A382MK89</accession>
<dbReference type="PROSITE" id="PS50823">
    <property type="entry name" value="KH_TYPE_2"/>
    <property type="match status" value="1"/>
</dbReference>
<protein>
    <recommendedName>
        <fullName evidence="6">KH type-2 domain-containing protein</fullName>
    </recommendedName>
</protein>
<dbReference type="Pfam" id="PF07650">
    <property type="entry name" value="KH_2"/>
    <property type="match status" value="1"/>
</dbReference>
<keyword evidence="3" id="KW-0694">RNA-binding</keyword>
<dbReference type="InterPro" id="IPR001351">
    <property type="entry name" value="Ribosomal_uS3_C"/>
</dbReference>
<keyword evidence="2" id="KW-0699">rRNA-binding</keyword>
<dbReference type="PANTHER" id="PTHR11760:SF19">
    <property type="entry name" value="SMALL RIBOSOMAL SUBUNIT PROTEIN US3C"/>
    <property type="match status" value="1"/>
</dbReference>
<evidence type="ECO:0000259" key="6">
    <source>
        <dbReference type="PROSITE" id="PS50823"/>
    </source>
</evidence>
<name>A0A382MK89_9ZZZZ</name>
<dbReference type="GO" id="GO:0006412">
    <property type="term" value="P:translation"/>
    <property type="evidence" value="ECO:0007669"/>
    <property type="project" value="InterPro"/>
</dbReference>
<dbReference type="CDD" id="cd02412">
    <property type="entry name" value="KH-II_30S_S3"/>
    <property type="match status" value="1"/>
</dbReference>
<dbReference type="InterPro" id="IPR057258">
    <property type="entry name" value="Ribosomal_uS3"/>
</dbReference>
<dbReference type="GO" id="GO:0022627">
    <property type="term" value="C:cytosolic small ribosomal subunit"/>
    <property type="evidence" value="ECO:0007669"/>
    <property type="project" value="TreeGrafter"/>
</dbReference>
<dbReference type="InterPro" id="IPR018280">
    <property type="entry name" value="Ribosomal_uS3_CS"/>
</dbReference>
<comment type="similarity">
    <text evidence="1">Belongs to the universal ribosomal protein uS3 family.</text>
</comment>
<dbReference type="Gene3D" id="3.30.1140.32">
    <property type="entry name" value="Ribosomal protein S3, C-terminal domain"/>
    <property type="match status" value="1"/>
</dbReference>
<dbReference type="InterPro" id="IPR009019">
    <property type="entry name" value="KH_sf_prok-type"/>
</dbReference>
<dbReference type="Pfam" id="PF00189">
    <property type="entry name" value="Ribosomal_S3_C"/>
    <property type="match status" value="1"/>
</dbReference>
<organism evidence="7">
    <name type="scientific">marine metagenome</name>
    <dbReference type="NCBI Taxonomy" id="408172"/>
    <lineage>
        <taxon>unclassified sequences</taxon>
        <taxon>metagenomes</taxon>
        <taxon>ecological metagenomes</taxon>
    </lineage>
</organism>
<gene>
    <name evidence="7" type="ORF">METZ01_LOCUS301399</name>
</gene>
<evidence type="ECO:0000256" key="3">
    <source>
        <dbReference type="ARBA" id="ARBA00022884"/>
    </source>
</evidence>
<dbReference type="SUPFAM" id="SSF54821">
    <property type="entry name" value="Ribosomal protein S3 C-terminal domain"/>
    <property type="match status" value="1"/>
</dbReference>
<dbReference type="InterPro" id="IPR015946">
    <property type="entry name" value="KH_dom-like_a/b"/>
</dbReference>
<dbReference type="InterPro" id="IPR004087">
    <property type="entry name" value="KH_dom"/>
</dbReference>
<dbReference type="GO" id="GO:0003735">
    <property type="term" value="F:structural constituent of ribosome"/>
    <property type="evidence" value="ECO:0007669"/>
    <property type="project" value="InterPro"/>
</dbReference>
<keyword evidence="4" id="KW-0689">Ribosomal protein</keyword>
<dbReference type="PANTHER" id="PTHR11760">
    <property type="entry name" value="30S/40S RIBOSOMAL PROTEIN S3"/>
    <property type="match status" value="1"/>
</dbReference>
<evidence type="ECO:0000256" key="2">
    <source>
        <dbReference type="ARBA" id="ARBA00022730"/>
    </source>
</evidence>
<keyword evidence="5" id="KW-0687">Ribonucleoprotein</keyword>
<dbReference type="SUPFAM" id="SSF54814">
    <property type="entry name" value="Prokaryotic type KH domain (KH-domain type II)"/>
    <property type="match status" value="1"/>
</dbReference>
<evidence type="ECO:0000313" key="7">
    <source>
        <dbReference type="EMBL" id="SVC48545.1"/>
    </source>
</evidence>
<dbReference type="PROSITE" id="PS00548">
    <property type="entry name" value="RIBOSOMAL_S3"/>
    <property type="match status" value="1"/>
</dbReference>
<reference evidence="7" key="1">
    <citation type="submission" date="2018-05" db="EMBL/GenBank/DDBJ databases">
        <authorList>
            <person name="Lanie J.A."/>
            <person name="Ng W.-L."/>
            <person name="Kazmierczak K.M."/>
            <person name="Andrzejewski T.M."/>
            <person name="Davidsen T.M."/>
            <person name="Wayne K.J."/>
            <person name="Tettelin H."/>
            <person name="Glass J.I."/>
            <person name="Rusch D."/>
            <person name="Podicherti R."/>
            <person name="Tsui H.-C.T."/>
            <person name="Winkler M.E."/>
        </authorList>
    </citation>
    <scope>NUCLEOTIDE SEQUENCE</scope>
</reference>
<dbReference type="InterPro" id="IPR036419">
    <property type="entry name" value="Ribosomal_S3_C_sf"/>
</dbReference>
<proteinExistence type="inferred from homology"/>
<sequence length="219" mass="24836">MGQKVNPVGFRLGVNRGWDSVWYAKKKDFGSYLIEDFKIREYIKKNVVNSGVSKVMIERTSKKCFVTIYTSRPGFVIGKKGSDIEKIKNKLSKLTSNEITLNIKEVKKPETNSYLVAENIAQQLVKRISYRRAMKRAMQSALRLGAKGIKVSISGRLGGNEIARTEWLRDGSVPSHTLRADIDYAEAEALTTYGIIGIKVWIYKGEIFTKEFSQETNKK</sequence>
<dbReference type="EMBL" id="UINC01093820">
    <property type="protein sequence ID" value="SVC48545.1"/>
    <property type="molecule type" value="Genomic_DNA"/>
</dbReference>
<dbReference type="HAMAP" id="MF_01309_B">
    <property type="entry name" value="Ribosomal_uS3_B"/>
    <property type="match status" value="1"/>
</dbReference>
<dbReference type="NCBIfam" id="TIGR01009">
    <property type="entry name" value="rpsC_bact"/>
    <property type="match status" value="1"/>
</dbReference>
<dbReference type="SMART" id="SM00322">
    <property type="entry name" value="KH"/>
    <property type="match status" value="1"/>
</dbReference>
<dbReference type="AlphaFoldDB" id="A0A382MK89"/>
<dbReference type="FunFam" id="3.30.300.20:FF:000001">
    <property type="entry name" value="30S ribosomal protein S3"/>
    <property type="match status" value="1"/>
</dbReference>
<dbReference type="GO" id="GO:0019843">
    <property type="term" value="F:rRNA binding"/>
    <property type="evidence" value="ECO:0007669"/>
    <property type="project" value="UniProtKB-KW"/>
</dbReference>
<evidence type="ECO:0000256" key="4">
    <source>
        <dbReference type="ARBA" id="ARBA00022980"/>
    </source>
</evidence>
<dbReference type="InterPro" id="IPR004044">
    <property type="entry name" value="KH_dom_type_2"/>
</dbReference>
<dbReference type="Gene3D" id="3.30.300.20">
    <property type="match status" value="1"/>
</dbReference>
<evidence type="ECO:0000256" key="5">
    <source>
        <dbReference type="ARBA" id="ARBA00023274"/>
    </source>
</evidence>
<feature type="domain" description="KH type-2" evidence="6">
    <location>
        <begin position="39"/>
        <end position="107"/>
    </location>
</feature>